<accession>Q06ZX3</accession>
<keyword evidence="3" id="KW-1185">Reference proteome</keyword>
<dbReference type="RefSeq" id="YP_784197.1">
    <property type="nucleotide sequence ID" value="NC_008030.1"/>
</dbReference>
<evidence type="ECO:0000313" key="2">
    <source>
        <dbReference type="EMBL" id="ABJ08898.1"/>
    </source>
</evidence>
<evidence type="ECO:0000256" key="1">
    <source>
        <dbReference type="SAM" id="Phobius"/>
    </source>
</evidence>
<keyword evidence="1" id="KW-0812">Transmembrane</keyword>
<organismHost>
    <name type="scientific">Crocodylus johnstoni</name>
    <name type="common">Australian freshwater crocodile</name>
    <dbReference type="NCBI Taxonomy" id="184234"/>
</organismHost>
<proteinExistence type="predicted"/>
<name>Q06ZX3_CPRVZ</name>
<protein>
    <submittedName>
        <fullName evidence="2">Uncharacterized protein</fullName>
    </submittedName>
</protein>
<evidence type="ECO:0000313" key="3">
    <source>
        <dbReference type="Proteomes" id="UP000011300"/>
    </source>
</evidence>
<feature type="transmembrane region" description="Helical" evidence="1">
    <location>
        <begin position="48"/>
        <end position="66"/>
    </location>
</feature>
<gene>
    <name evidence="2" type="ORF">CRV007</name>
</gene>
<keyword evidence="1" id="KW-0472">Membrane</keyword>
<dbReference type="EMBL" id="DQ356948">
    <property type="protein sequence ID" value="ABJ08898.1"/>
    <property type="molecule type" value="Genomic_DNA"/>
</dbReference>
<reference evidence="2 3" key="1">
    <citation type="journal article" date="2006" name="J. Virol.">
        <title>Genome of crocodilepox virus.</title>
        <authorList>
            <person name="Afonso C.L."/>
            <person name="Tulman E.R."/>
            <person name="Delhon G."/>
            <person name="Lu Z."/>
            <person name="Viljoen G.J."/>
            <person name="Wallace D.B."/>
            <person name="Kutish G.F."/>
            <person name="Rock D.L."/>
        </authorList>
    </citation>
    <scope>NUCLEOTIDE SEQUENCE [LARGE SCALE GENOMIC DNA]</scope>
    <source>
        <strain evidence="3">Isolate Crocodylus niloticus/Zimbabwe/Ume/2001</strain>
    </source>
</reference>
<dbReference type="Proteomes" id="UP000011300">
    <property type="component" value="Segment"/>
</dbReference>
<organismHost>
    <name type="scientific">Crocodylus porosus</name>
    <name type="common">Saltwater crocodile</name>
    <name type="synonym">Estuarine crocodile</name>
    <dbReference type="NCBI Taxonomy" id="8502"/>
</organismHost>
<sequence length="67" mass="7350">MVSNNTFTPVTSSANLSVLACMGDEKAFREAIEECELQDEMAWQMTRVLLTLAILLALLAWLCPAAC</sequence>
<organismHost>
    <name type="scientific">Crocodylus niloticus</name>
    <name type="common">Nile crocodile</name>
    <name type="synonym">African crocodile</name>
    <dbReference type="NCBI Taxonomy" id="8501"/>
</organismHost>
<keyword evidence="1" id="KW-1133">Transmembrane helix</keyword>
<dbReference type="GeneID" id="4363397"/>
<organism evidence="2 3">
    <name type="scientific">Nile crocodilepox virus (isolate Crocodylus niloticus/Zimbabwe/Ume/2001)</name>
    <name type="common">CRV</name>
    <dbReference type="NCBI Taxonomy" id="1289473"/>
    <lineage>
        <taxon>Viruses</taxon>
        <taxon>Varidnaviria</taxon>
        <taxon>Bamfordvirae</taxon>
        <taxon>Nucleocytoviricota</taxon>
        <taxon>Pokkesviricetes</taxon>
        <taxon>Chitovirales</taxon>
        <taxon>Poxviridae</taxon>
        <taxon>Chordopoxvirinae</taxon>
        <taxon>Crocodylidpoxvirus</taxon>
        <taxon>Crocodylidpoxvirus nilecrocodilepox</taxon>
        <taxon>Nile crocodilepox virus</taxon>
    </lineage>
</organism>
<dbReference type="KEGG" id="vg:4363397"/>